<feature type="compositionally biased region" description="Polar residues" evidence="1">
    <location>
        <begin position="1"/>
        <end position="10"/>
    </location>
</feature>
<feature type="region of interest" description="Disordered" evidence="1">
    <location>
        <begin position="1"/>
        <end position="54"/>
    </location>
</feature>
<accession>A0A820RDQ5</accession>
<feature type="compositionally biased region" description="Basic residues" evidence="1">
    <location>
        <begin position="36"/>
        <end position="45"/>
    </location>
</feature>
<dbReference type="AlphaFoldDB" id="A0A820RDQ5"/>
<evidence type="ECO:0000256" key="1">
    <source>
        <dbReference type="SAM" id="MobiDB-lite"/>
    </source>
</evidence>
<evidence type="ECO:0000313" key="2">
    <source>
        <dbReference type="EMBL" id="CAF4434720.1"/>
    </source>
</evidence>
<organism evidence="2 3">
    <name type="scientific">Rotaria magnacalcarata</name>
    <dbReference type="NCBI Taxonomy" id="392030"/>
    <lineage>
        <taxon>Eukaryota</taxon>
        <taxon>Metazoa</taxon>
        <taxon>Spiralia</taxon>
        <taxon>Gnathifera</taxon>
        <taxon>Rotifera</taxon>
        <taxon>Eurotatoria</taxon>
        <taxon>Bdelloidea</taxon>
        <taxon>Philodinida</taxon>
        <taxon>Philodinidae</taxon>
        <taxon>Rotaria</taxon>
    </lineage>
</organism>
<comment type="caution">
    <text evidence="2">The sequence shown here is derived from an EMBL/GenBank/DDBJ whole genome shotgun (WGS) entry which is preliminary data.</text>
</comment>
<keyword evidence="3" id="KW-1185">Reference proteome</keyword>
<dbReference type="Proteomes" id="UP000663866">
    <property type="component" value="Unassembled WGS sequence"/>
</dbReference>
<name>A0A820RDQ5_9BILA</name>
<feature type="compositionally biased region" description="Acidic residues" evidence="1">
    <location>
        <begin position="19"/>
        <end position="29"/>
    </location>
</feature>
<feature type="non-terminal residue" evidence="2">
    <location>
        <position position="1"/>
    </location>
</feature>
<proteinExistence type="predicted"/>
<protein>
    <submittedName>
        <fullName evidence="2">Uncharacterized protein</fullName>
    </submittedName>
</protein>
<reference evidence="2" key="1">
    <citation type="submission" date="2021-02" db="EMBL/GenBank/DDBJ databases">
        <authorList>
            <person name="Nowell W R."/>
        </authorList>
    </citation>
    <scope>NUCLEOTIDE SEQUENCE</scope>
</reference>
<dbReference type="EMBL" id="CAJOBG010044258">
    <property type="protein sequence ID" value="CAF4434720.1"/>
    <property type="molecule type" value="Genomic_DNA"/>
</dbReference>
<sequence length="208" mass="24459">VLSNVNGNLSDISERISERDDDDDDDDDLVLPQVKPMKKKRKTASRPKQSTSNEALVTEVSNIHKEFLSFRYNIEKRIKSLEKTFRILKNRKILKEIVLGVDVSKFRFGFDEHTKFVRQIFRQARYTSDPNLVLSNKNMVIEIQNAMKKRDKRLQSDDAYFKDTWQIVKELLRQLKHDHIRNNEYKTFRATQNNNQSSSPSKAIDINA</sequence>
<gene>
    <name evidence="2" type="ORF">OVN521_LOCUS36926</name>
</gene>
<evidence type="ECO:0000313" key="3">
    <source>
        <dbReference type="Proteomes" id="UP000663866"/>
    </source>
</evidence>